<dbReference type="AlphaFoldDB" id="A0AAD7EMJ5"/>
<sequence>MCTGSLRIAKGAACIEQWHRVLRLGQRRLRSRCASGSTCRGHGKVSAETQQRVRTSCSEAVGSAIVLEGDEAQDLLGLCRACEREDEAGRRAAKMAGAIIRTLCGGDSLTSRIKTAGSHRAWL</sequence>
<keyword evidence="2" id="KW-1185">Reference proteome</keyword>
<evidence type="ECO:0000313" key="1">
    <source>
        <dbReference type="EMBL" id="KAJ7340600.1"/>
    </source>
</evidence>
<dbReference type="EMBL" id="JARIHO010000026">
    <property type="protein sequence ID" value="KAJ7340600.1"/>
    <property type="molecule type" value="Genomic_DNA"/>
</dbReference>
<protein>
    <submittedName>
        <fullName evidence="1">Uncharacterized protein</fullName>
    </submittedName>
</protein>
<organism evidence="1 2">
    <name type="scientific">Mycena albidolilacea</name>
    <dbReference type="NCBI Taxonomy" id="1033008"/>
    <lineage>
        <taxon>Eukaryota</taxon>
        <taxon>Fungi</taxon>
        <taxon>Dikarya</taxon>
        <taxon>Basidiomycota</taxon>
        <taxon>Agaricomycotina</taxon>
        <taxon>Agaricomycetes</taxon>
        <taxon>Agaricomycetidae</taxon>
        <taxon>Agaricales</taxon>
        <taxon>Marasmiineae</taxon>
        <taxon>Mycenaceae</taxon>
        <taxon>Mycena</taxon>
    </lineage>
</organism>
<name>A0AAD7EMJ5_9AGAR</name>
<reference evidence="1" key="1">
    <citation type="submission" date="2023-03" db="EMBL/GenBank/DDBJ databases">
        <title>Massive genome expansion in bonnet fungi (Mycena s.s.) driven by repeated elements and novel gene families across ecological guilds.</title>
        <authorList>
            <consortium name="Lawrence Berkeley National Laboratory"/>
            <person name="Harder C.B."/>
            <person name="Miyauchi S."/>
            <person name="Viragh M."/>
            <person name="Kuo A."/>
            <person name="Thoen E."/>
            <person name="Andreopoulos B."/>
            <person name="Lu D."/>
            <person name="Skrede I."/>
            <person name="Drula E."/>
            <person name="Henrissat B."/>
            <person name="Morin E."/>
            <person name="Kohler A."/>
            <person name="Barry K."/>
            <person name="LaButti K."/>
            <person name="Morin E."/>
            <person name="Salamov A."/>
            <person name="Lipzen A."/>
            <person name="Mereny Z."/>
            <person name="Hegedus B."/>
            <person name="Baldrian P."/>
            <person name="Stursova M."/>
            <person name="Weitz H."/>
            <person name="Taylor A."/>
            <person name="Grigoriev I.V."/>
            <person name="Nagy L.G."/>
            <person name="Martin F."/>
            <person name="Kauserud H."/>
        </authorList>
    </citation>
    <scope>NUCLEOTIDE SEQUENCE</scope>
    <source>
        <strain evidence="1">CBHHK002</strain>
    </source>
</reference>
<evidence type="ECO:0000313" key="2">
    <source>
        <dbReference type="Proteomes" id="UP001218218"/>
    </source>
</evidence>
<accession>A0AAD7EMJ5</accession>
<dbReference type="Proteomes" id="UP001218218">
    <property type="component" value="Unassembled WGS sequence"/>
</dbReference>
<comment type="caution">
    <text evidence="1">The sequence shown here is derived from an EMBL/GenBank/DDBJ whole genome shotgun (WGS) entry which is preliminary data.</text>
</comment>
<proteinExistence type="predicted"/>
<gene>
    <name evidence="1" type="ORF">DFH08DRAFT_811813</name>
</gene>